<protein>
    <submittedName>
        <fullName evidence="2">Uncharacterized protein</fullName>
    </submittedName>
</protein>
<keyword evidence="3" id="KW-1185">Reference proteome</keyword>
<dbReference type="Proteomes" id="UP000284842">
    <property type="component" value="Unassembled WGS sequence"/>
</dbReference>
<sequence length="119" mass="12412">MCSISNTILALPVSGSSEYLASRDPGNDLRLVVREKPGQGKAAVVEKPKGAAAAGSDQHKGPNAASGKQKSPNANAAGAASPAKPKFKQHTFAEFQNKNLEEEDSDLSGIQTRARSKKP</sequence>
<feature type="region of interest" description="Disordered" evidence="1">
    <location>
        <begin position="37"/>
        <end position="119"/>
    </location>
</feature>
<comment type="caution">
    <text evidence="2">The sequence shown here is derived from an EMBL/GenBank/DDBJ whole genome shotgun (WGS) entry which is preliminary data.</text>
</comment>
<accession>A0A409Y8H0</accession>
<evidence type="ECO:0000313" key="3">
    <source>
        <dbReference type="Proteomes" id="UP000284842"/>
    </source>
</evidence>
<evidence type="ECO:0000313" key="2">
    <source>
        <dbReference type="EMBL" id="PPQ99183.1"/>
    </source>
</evidence>
<name>A0A409Y8H0_9AGAR</name>
<dbReference type="InParanoid" id="A0A409Y8H0"/>
<organism evidence="2 3">
    <name type="scientific">Panaeolus cyanescens</name>
    <dbReference type="NCBI Taxonomy" id="181874"/>
    <lineage>
        <taxon>Eukaryota</taxon>
        <taxon>Fungi</taxon>
        <taxon>Dikarya</taxon>
        <taxon>Basidiomycota</taxon>
        <taxon>Agaricomycotina</taxon>
        <taxon>Agaricomycetes</taxon>
        <taxon>Agaricomycetidae</taxon>
        <taxon>Agaricales</taxon>
        <taxon>Agaricineae</taxon>
        <taxon>Galeropsidaceae</taxon>
        <taxon>Panaeolus</taxon>
    </lineage>
</organism>
<dbReference type="AlphaFoldDB" id="A0A409Y8H0"/>
<proteinExistence type="predicted"/>
<feature type="compositionally biased region" description="Basic and acidic residues" evidence="1">
    <location>
        <begin position="37"/>
        <end position="49"/>
    </location>
</feature>
<dbReference type="EMBL" id="NHTK01001367">
    <property type="protein sequence ID" value="PPQ99183.1"/>
    <property type="molecule type" value="Genomic_DNA"/>
</dbReference>
<reference evidence="2 3" key="1">
    <citation type="journal article" date="2018" name="Evol. Lett.">
        <title>Horizontal gene cluster transfer increased hallucinogenic mushroom diversity.</title>
        <authorList>
            <person name="Reynolds H.T."/>
            <person name="Vijayakumar V."/>
            <person name="Gluck-Thaler E."/>
            <person name="Korotkin H.B."/>
            <person name="Matheny P.B."/>
            <person name="Slot J.C."/>
        </authorList>
    </citation>
    <scope>NUCLEOTIDE SEQUENCE [LARGE SCALE GENOMIC DNA]</scope>
    <source>
        <strain evidence="2 3">2629</strain>
    </source>
</reference>
<evidence type="ECO:0000256" key="1">
    <source>
        <dbReference type="SAM" id="MobiDB-lite"/>
    </source>
</evidence>
<gene>
    <name evidence="2" type="ORF">CVT24_009275</name>
</gene>
<feature type="compositionally biased region" description="Low complexity" evidence="1">
    <location>
        <begin position="70"/>
        <end position="84"/>
    </location>
</feature>